<evidence type="ECO:0000256" key="2">
    <source>
        <dbReference type="SAM" id="MobiDB-lite"/>
    </source>
</evidence>
<dbReference type="GO" id="GO:0003924">
    <property type="term" value="F:GTPase activity"/>
    <property type="evidence" value="ECO:0007669"/>
    <property type="project" value="InterPro"/>
</dbReference>
<evidence type="ECO:0000313" key="3">
    <source>
        <dbReference type="EMBL" id="KAJ2851003.1"/>
    </source>
</evidence>
<keyword evidence="1" id="KW-0547">Nucleotide-binding</keyword>
<dbReference type="InterPro" id="IPR005225">
    <property type="entry name" value="Small_GTP-bd"/>
</dbReference>
<evidence type="ECO:0000313" key="4">
    <source>
        <dbReference type="Proteomes" id="UP001139887"/>
    </source>
</evidence>
<dbReference type="CDD" id="cd01860">
    <property type="entry name" value="Rab5_related"/>
    <property type="match status" value="1"/>
</dbReference>
<reference evidence="3" key="1">
    <citation type="submission" date="2022-07" db="EMBL/GenBank/DDBJ databases">
        <title>Phylogenomic reconstructions and comparative analyses of Kickxellomycotina fungi.</title>
        <authorList>
            <person name="Reynolds N.K."/>
            <person name="Stajich J.E."/>
            <person name="Barry K."/>
            <person name="Grigoriev I.V."/>
            <person name="Crous P."/>
            <person name="Smith M.E."/>
        </authorList>
    </citation>
    <scope>NUCLEOTIDE SEQUENCE</scope>
    <source>
        <strain evidence="3">NRRL 1566</strain>
    </source>
</reference>
<proteinExistence type="predicted"/>
<name>A0A9W8IBJ5_9FUNG</name>
<dbReference type="Pfam" id="PF00071">
    <property type="entry name" value="Ras"/>
    <property type="match status" value="1"/>
</dbReference>
<feature type="compositionally biased region" description="Polar residues" evidence="2">
    <location>
        <begin position="196"/>
        <end position="206"/>
    </location>
</feature>
<dbReference type="PROSITE" id="PS51420">
    <property type="entry name" value="RHO"/>
    <property type="match status" value="1"/>
</dbReference>
<dbReference type="SUPFAM" id="SSF52540">
    <property type="entry name" value="P-loop containing nucleoside triphosphate hydrolases"/>
    <property type="match status" value="1"/>
</dbReference>
<dbReference type="AlphaFoldDB" id="A0A9W8IBJ5"/>
<dbReference type="OrthoDB" id="63533at2759"/>
<dbReference type="SMART" id="SM00176">
    <property type="entry name" value="RAN"/>
    <property type="match status" value="1"/>
</dbReference>
<gene>
    <name evidence="3" type="primary">YPT52</name>
    <name evidence="3" type="ORF">IWW36_001430</name>
</gene>
<accession>A0A9W8IBJ5</accession>
<feature type="region of interest" description="Disordered" evidence="2">
    <location>
        <begin position="180"/>
        <end position="213"/>
    </location>
</feature>
<dbReference type="SMART" id="SM00175">
    <property type="entry name" value="RAB"/>
    <property type="match status" value="1"/>
</dbReference>
<dbReference type="SMART" id="SM00174">
    <property type="entry name" value="RHO"/>
    <property type="match status" value="1"/>
</dbReference>
<dbReference type="InterPro" id="IPR001806">
    <property type="entry name" value="Small_GTPase"/>
</dbReference>
<dbReference type="PANTHER" id="PTHR47978">
    <property type="match status" value="1"/>
</dbReference>
<comment type="caution">
    <text evidence="3">The sequence shown here is derived from an EMBL/GenBank/DDBJ whole genome shotgun (WGS) entry which is preliminary data.</text>
</comment>
<dbReference type="InterPro" id="IPR027417">
    <property type="entry name" value="P-loop_NTPase"/>
</dbReference>
<dbReference type="NCBIfam" id="TIGR00231">
    <property type="entry name" value="small_GTP"/>
    <property type="match status" value="1"/>
</dbReference>
<evidence type="ECO:0000256" key="1">
    <source>
        <dbReference type="ARBA" id="ARBA00022741"/>
    </source>
</evidence>
<protein>
    <submittedName>
        <fullName evidence="3">GTP-binding protein of the rab/ypt</fullName>
    </submittedName>
</protein>
<dbReference type="GO" id="GO:0005525">
    <property type="term" value="F:GTP binding"/>
    <property type="evidence" value="ECO:0007669"/>
    <property type="project" value="InterPro"/>
</dbReference>
<dbReference type="PRINTS" id="PR00449">
    <property type="entry name" value="RASTRNSFRMNG"/>
</dbReference>
<keyword evidence="4" id="KW-1185">Reference proteome</keyword>
<dbReference type="SMART" id="SM00173">
    <property type="entry name" value="RAS"/>
    <property type="match status" value="1"/>
</dbReference>
<dbReference type="EMBL" id="JANBUW010000019">
    <property type="protein sequence ID" value="KAJ2851003.1"/>
    <property type="molecule type" value="Genomic_DNA"/>
</dbReference>
<dbReference type="Proteomes" id="UP001139887">
    <property type="component" value="Unassembled WGS sequence"/>
</dbReference>
<organism evidence="3 4">
    <name type="scientific">Coemansia brasiliensis</name>
    <dbReference type="NCBI Taxonomy" id="2650707"/>
    <lineage>
        <taxon>Eukaryota</taxon>
        <taxon>Fungi</taxon>
        <taxon>Fungi incertae sedis</taxon>
        <taxon>Zoopagomycota</taxon>
        <taxon>Kickxellomycotina</taxon>
        <taxon>Kickxellomycetes</taxon>
        <taxon>Kickxellales</taxon>
        <taxon>Kickxellaceae</taxon>
        <taxon>Coemansia</taxon>
    </lineage>
</organism>
<sequence length="213" mass="23109">MSQQQATSAPRPTRVQYKFVLLGESAVGKSSIVTRLTRNEFNQYNESTIGAAFVTKDVALDDSSTAVLRIWDTAGQERYKSLAPMYYRNAEGAVVVYDITQEESFNKAKAWIGELQRQNETRTMIALVGNKTDLADKRTVSYEEGARYAGEVNALFFETSAQSGQNVSELFEQLAKKIPRPAPTASTGGSPAVNMLASSGSTNAHGSGNDCAC</sequence>
<dbReference type="Gene3D" id="3.40.50.300">
    <property type="entry name" value="P-loop containing nucleotide triphosphate hydrolases"/>
    <property type="match status" value="1"/>
</dbReference>
<dbReference type="FunFam" id="3.40.50.300:FF:000823">
    <property type="entry name" value="Small GTPase RAB, putative"/>
    <property type="match status" value="1"/>
</dbReference>
<dbReference type="PROSITE" id="PS51419">
    <property type="entry name" value="RAB"/>
    <property type="match status" value="1"/>
</dbReference>
<dbReference type="PROSITE" id="PS51421">
    <property type="entry name" value="RAS"/>
    <property type="match status" value="1"/>
</dbReference>